<organism evidence="1 2">
    <name type="scientific">Brassica napus</name>
    <name type="common">Rape</name>
    <dbReference type="NCBI Taxonomy" id="3708"/>
    <lineage>
        <taxon>Eukaryota</taxon>
        <taxon>Viridiplantae</taxon>
        <taxon>Streptophyta</taxon>
        <taxon>Embryophyta</taxon>
        <taxon>Tracheophyta</taxon>
        <taxon>Spermatophyta</taxon>
        <taxon>Magnoliopsida</taxon>
        <taxon>eudicotyledons</taxon>
        <taxon>Gunneridae</taxon>
        <taxon>Pentapetalae</taxon>
        <taxon>rosids</taxon>
        <taxon>malvids</taxon>
        <taxon>Brassicales</taxon>
        <taxon>Brassicaceae</taxon>
        <taxon>Brassiceae</taxon>
        <taxon>Brassica</taxon>
    </lineage>
</organism>
<comment type="caution">
    <text evidence="1">The sequence shown here is derived from an EMBL/GenBank/DDBJ whole genome shotgun (WGS) entry which is preliminary data.</text>
</comment>
<protein>
    <submittedName>
        <fullName evidence="1">Uncharacterized protein</fullName>
    </submittedName>
</protein>
<evidence type="ECO:0000313" key="2">
    <source>
        <dbReference type="Proteomes" id="UP000824890"/>
    </source>
</evidence>
<name>A0ABQ7X263_BRANA</name>
<dbReference type="EMBL" id="JAGKQM010002222">
    <property type="protein sequence ID" value="KAH0850006.1"/>
    <property type="molecule type" value="Genomic_DNA"/>
</dbReference>
<sequence length="60" mass="7103">MDQVKQTPIKQVWKPKENSHYEAHYRIKAHSRSETRTTVITTLTGQKQRACWTYGKDELV</sequence>
<accession>A0ABQ7X263</accession>
<keyword evidence="2" id="KW-1185">Reference proteome</keyword>
<evidence type="ECO:0000313" key="1">
    <source>
        <dbReference type="EMBL" id="KAH0850006.1"/>
    </source>
</evidence>
<gene>
    <name evidence="1" type="ORF">HID58_095884</name>
</gene>
<reference evidence="1 2" key="1">
    <citation type="submission" date="2021-05" db="EMBL/GenBank/DDBJ databases">
        <title>Genome Assembly of Synthetic Allotetraploid Brassica napus Reveals Homoeologous Exchanges between Subgenomes.</title>
        <authorList>
            <person name="Davis J.T."/>
        </authorList>
    </citation>
    <scope>NUCLEOTIDE SEQUENCE [LARGE SCALE GENOMIC DNA]</scope>
    <source>
        <strain evidence="2">cv. Da-Ae</strain>
        <tissue evidence="1">Seedling</tissue>
    </source>
</reference>
<dbReference type="Proteomes" id="UP000824890">
    <property type="component" value="Unassembled WGS sequence"/>
</dbReference>
<proteinExistence type="predicted"/>